<feature type="region of interest" description="Disordered" evidence="1">
    <location>
        <begin position="39"/>
        <end position="69"/>
    </location>
</feature>
<evidence type="ECO:0000313" key="2">
    <source>
        <dbReference type="EMBL" id="HGY54463.1"/>
    </source>
</evidence>
<reference evidence="2" key="1">
    <citation type="journal article" date="2020" name="mSystems">
        <title>Genome- and Community-Level Interaction Insights into Carbon Utilization and Element Cycling Functions of Hydrothermarchaeota in Hydrothermal Sediment.</title>
        <authorList>
            <person name="Zhou Z."/>
            <person name="Liu Y."/>
            <person name="Xu W."/>
            <person name="Pan J."/>
            <person name="Luo Z.H."/>
            <person name="Li M."/>
        </authorList>
    </citation>
    <scope>NUCLEOTIDE SEQUENCE [LARGE SCALE GENOMIC DNA]</scope>
    <source>
        <strain evidence="2">HyVt-577</strain>
    </source>
</reference>
<protein>
    <recommendedName>
        <fullName evidence="3">Transposase</fullName>
    </recommendedName>
</protein>
<feature type="compositionally biased region" description="Basic and acidic residues" evidence="1">
    <location>
        <begin position="47"/>
        <end position="69"/>
    </location>
</feature>
<evidence type="ECO:0000256" key="1">
    <source>
        <dbReference type="SAM" id="MobiDB-lite"/>
    </source>
</evidence>
<name>A0A7V4TYT6_CALAY</name>
<organism evidence="2">
    <name type="scientific">Caldithrix abyssi</name>
    <dbReference type="NCBI Taxonomy" id="187145"/>
    <lineage>
        <taxon>Bacteria</taxon>
        <taxon>Pseudomonadati</taxon>
        <taxon>Calditrichota</taxon>
        <taxon>Calditrichia</taxon>
        <taxon>Calditrichales</taxon>
        <taxon>Calditrichaceae</taxon>
        <taxon>Caldithrix</taxon>
    </lineage>
</organism>
<dbReference type="GO" id="GO:0003677">
    <property type="term" value="F:DNA binding"/>
    <property type="evidence" value="ECO:0007669"/>
    <property type="project" value="InterPro"/>
</dbReference>
<dbReference type="GO" id="GO:0004803">
    <property type="term" value="F:transposase activity"/>
    <property type="evidence" value="ECO:0007669"/>
    <property type="project" value="InterPro"/>
</dbReference>
<sequence length="199" mass="23084">MIFVQEQIFNGTIPLPGEMRLYHFHLPVRVKDISAPEISKGDFSSDGDGKDNARKKDLPGLRDSGESDAIPLRKDGIANTDSIISQQFRKFFISYAQAINKQQNRIGSLFQKNFKRIRVDNKKYLTNLIYYIHANPQIHGLIDDFRNWPYSSYPKMLIAKKSHLKKEEVLELFGSLEEFKIYHAVVQDLKRIRGLLLEE</sequence>
<evidence type="ECO:0008006" key="3">
    <source>
        <dbReference type="Google" id="ProtNLM"/>
    </source>
</evidence>
<dbReference type="EMBL" id="DRQG01000020">
    <property type="protein sequence ID" value="HGY54463.1"/>
    <property type="molecule type" value="Genomic_DNA"/>
</dbReference>
<dbReference type="AlphaFoldDB" id="A0A7V4TYT6"/>
<dbReference type="PANTHER" id="PTHR34322">
    <property type="entry name" value="TRANSPOSASE, Y1_TNP DOMAIN-CONTAINING"/>
    <property type="match status" value="1"/>
</dbReference>
<proteinExistence type="predicted"/>
<comment type="caution">
    <text evidence="2">The sequence shown here is derived from an EMBL/GenBank/DDBJ whole genome shotgun (WGS) entry which is preliminary data.</text>
</comment>
<gene>
    <name evidence="2" type="ORF">ENK44_02050</name>
</gene>
<accession>A0A7V4TYT6</accession>
<dbReference type="InterPro" id="IPR036515">
    <property type="entry name" value="Transposase_17_sf"/>
</dbReference>
<dbReference type="Gene3D" id="3.30.70.1290">
    <property type="entry name" value="Transposase IS200-like"/>
    <property type="match status" value="1"/>
</dbReference>
<dbReference type="PANTHER" id="PTHR34322:SF2">
    <property type="entry name" value="TRANSPOSASE IS200-LIKE DOMAIN-CONTAINING PROTEIN"/>
    <property type="match status" value="1"/>
</dbReference>
<dbReference type="Proteomes" id="UP000885779">
    <property type="component" value="Unassembled WGS sequence"/>
</dbReference>
<dbReference type="GO" id="GO:0006313">
    <property type="term" value="P:DNA transposition"/>
    <property type="evidence" value="ECO:0007669"/>
    <property type="project" value="InterPro"/>
</dbReference>